<dbReference type="SUPFAM" id="SSF54593">
    <property type="entry name" value="Glyoxalase/Bleomycin resistance protein/Dihydroxybiphenyl dioxygenase"/>
    <property type="match status" value="2"/>
</dbReference>
<dbReference type="Gene3D" id="3.10.180.10">
    <property type="entry name" value="2,3-Dihydroxybiphenyl 1,2-Dioxygenase, domain 1"/>
    <property type="match status" value="2"/>
</dbReference>
<sequence>MSEHTDALRAHAVLHCNLNTTDITAGETFYNTAFDHTTKMTSLGNGTDVTAMGLTEPATSDTRFLWDARGPRSAPSFELVEWQRPAVIPSSGDKVLGYLAAGFRTPALDAVAARLDSAGRATEKVDVTVRGHSRRAVKGIDGEGIGFEVVEVAPSADEPHTTLFSHLRARCADLSATVAWYRDIGFEVVAGETHGDAVSLVLPEDPTFSLEFEQADVDASQIAAHRNLAANTHGLYRIALAVDDVWASRNALADKYDGIPEPAHISMEDIPTGGFTILFLRDPDGTMVELVERPRSAVRRPAAPDQTYVPRVSTI</sequence>
<dbReference type="Pfam" id="PF00903">
    <property type="entry name" value="Glyoxalase"/>
    <property type="match status" value="1"/>
</dbReference>
<keyword evidence="1" id="KW-0479">Metal-binding</keyword>
<evidence type="ECO:0000256" key="1">
    <source>
        <dbReference type="ARBA" id="ARBA00022723"/>
    </source>
</evidence>
<dbReference type="InterPro" id="IPR037523">
    <property type="entry name" value="VOC_core"/>
</dbReference>
<dbReference type="InterPro" id="IPR004360">
    <property type="entry name" value="Glyas_Fos-R_dOase_dom"/>
</dbReference>
<dbReference type="InterPro" id="IPR051785">
    <property type="entry name" value="MMCE/EMCE_epimerase"/>
</dbReference>
<name>A0A974ZYE4_9NOCA</name>
<dbReference type="RefSeq" id="WP_206011228.1">
    <property type="nucleotide sequence ID" value="NZ_CP070619.1"/>
</dbReference>
<reference evidence="3 4" key="1">
    <citation type="journal article" date="2021" name="Microbiol. Resour. Announc.">
        <title>Complete Genome Sequences of Two Rhodococcus sp. Strains with Large and Linear Chromosomes, Isolated from Apple Rhizosphere.</title>
        <authorList>
            <person name="Benning S."/>
            <person name="Brugnone N."/>
            <person name="Siani R."/>
            <person name="Kublik S."/>
            <person name="Schloter M."/>
            <person name="Rad V."/>
        </authorList>
    </citation>
    <scope>NUCLEOTIDE SEQUENCE [LARGE SCALE GENOMIC DNA]</scope>
    <source>
        <strain evidence="3 4">R79</strain>
    </source>
</reference>
<dbReference type="PROSITE" id="PS51819">
    <property type="entry name" value="VOC"/>
    <property type="match status" value="1"/>
</dbReference>
<gene>
    <name evidence="3" type="ORF">JWS13_43335</name>
</gene>
<protein>
    <submittedName>
        <fullName evidence="3">VOC family protein</fullName>
    </submittedName>
</protein>
<evidence type="ECO:0000259" key="2">
    <source>
        <dbReference type="PROSITE" id="PS51819"/>
    </source>
</evidence>
<dbReference type="EMBL" id="CP070619">
    <property type="protein sequence ID" value="QSE94960.1"/>
    <property type="molecule type" value="Genomic_DNA"/>
</dbReference>
<evidence type="ECO:0000313" key="3">
    <source>
        <dbReference type="EMBL" id="QSE94960.1"/>
    </source>
</evidence>
<feature type="domain" description="VOC" evidence="2">
    <location>
        <begin position="163"/>
        <end position="293"/>
    </location>
</feature>
<dbReference type="Proteomes" id="UP000662986">
    <property type="component" value="Chromosome"/>
</dbReference>
<dbReference type="CDD" id="cd06587">
    <property type="entry name" value="VOC"/>
    <property type="match status" value="1"/>
</dbReference>
<organism evidence="3 4">
    <name type="scientific">Rhodococcus pseudokoreensis</name>
    <dbReference type="NCBI Taxonomy" id="2811421"/>
    <lineage>
        <taxon>Bacteria</taxon>
        <taxon>Bacillati</taxon>
        <taxon>Actinomycetota</taxon>
        <taxon>Actinomycetes</taxon>
        <taxon>Mycobacteriales</taxon>
        <taxon>Nocardiaceae</taxon>
        <taxon>Rhodococcus</taxon>
    </lineage>
</organism>
<dbReference type="PANTHER" id="PTHR43048">
    <property type="entry name" value="METHYLMALONYL-COA EPIMERASE"/>
    <property type="match status" value="1"/>
</dbReference>
<keyword evidence="4" id="KW-1185">Reference proteome</keyword>
<evidence type="ECO:0000313" key="4">
    <source>
        <dbReference type="Proteomes" id="UP000662986"/>
    </source>
</evidence>
<dbReference type="PANTHER" id="PTHR43048:SF5">
    <property type="entry name" value="BLR5325 PROTEIN"/>
    <property type="match status" value="1"/>
</dbReference>
<accession>A0A974ZYE4</accession>
<reference evidence="3 4" key="2">
    <citation type="journal article" date="2022" name="Arch. Microbiol.">
        <title>Rhodococcus pseudokoreensis sp. nov. isolated from the rhizosphere of young M26 apple rootstocks.</title>
        <authorList>
            <person name="Kampfer P."/>
            <person name="Glaeser S.P."/>
            <person name="Blom J."/>
            <person name="Wolf J."/>
            <person name="Benning S."/>
            <person name="Schloter M."/>
            <person name="Neumann-Schaal M."/>
        </authorList>
    </citation>
    <scope>NUCLEOTIDE SEQUENCE [LARGE SCALE GENOMIC DNA]</scope>
    <source>
        <strain evidence="3 4">R79</strain>
    </source>
</reference>
<proteinExistence type="predicted"/>
<dbReference type="InterPro" id="IPR029068">
    <property type="entry name" value="Glyas_Bleomycin-R_OHBP_Dase"/>
</dbReference>